<comment type="pathway">
    <text evidence="2">Secondary metabolite biosynthesis.</text>
</comment>
<dbReference type="Gene3D" id="1.10.630.10">
    <property type="entry name" value="Cytochrome P450"/>
    <property type="match status" value="1"/>
</dbReference>
<dbReference type="GO" id="GO:0020037">
    <property type="term" value="F:heme binding"/>
    <property type="evidence" value="ECO:0007669"/>
    <property type="project" value="InterPro"/>
</dbReference>
<evidence type="ECO:0000256" key="1">
    <source>
        <dbReference type="ARBA" id="ARBA00001971"/>
    </source>
</evidence>
<comment type="similarity">
    <text evidence="3">Belongs to the cytochrome P450 family.</text>
</comment>
<dbReference type="GO" id="GO:0005506">
    <property type="term" value="F:iron ion binding"/>
    <property type="evidence" value="ECO:0007669"/>
    <property type="project" value="InterPro"/>
</dbReference>
<keyword evidence="5" id="KW-0560">Oxidoreductase</keyword>
<comment type="caution">
    <text evidence="10">The sequence shown here is derived from an EMBL/GenBank/DDBJ whole genome shotgun (WGS) entry which is preliminary data.</text>
</comment>
<dbReference type="InterPro" id="IPR002401">
    <property type="entry name" value="Cyt_P450_E_grp-I"/>
</dbReference>
<keyword evidence="8" id="KW-0349">Heme</keyword>
<accession>A0A8H5F6K8</accession>
<evidence type="ECO:0000313" key="11">
    <source>
        <dbReference type="Proteomes" id="UP000541558"/>
    </source>
</evidence>
<feature type="transmembrane region" description="Helical" evidence="9">
    <location>
        <begin position="52"/>
        <end position="72"/>
    </location>
</feature>
<dbReference type="Pfam" id="PF00067">
    <property type="entry name" value="p450"/>
    <property type="match status" value="1"/>
</dbReference>
<dbReference type="PRINTS" id="PR00463">
    <property type="entry name" value="EP450I"/>
</dbReference>
<evidence type="ECO:0000256" key="3">
    <source>
        <dbReference type="ARBA" id="ARBA00010617"/>
    </source>
</evidence>
<evidence type="ECO:0000256" key="8">
    <source>
        <dbReference type="PIRSR" id="PIRSR602401-1"/>
    </source>
</evidence>
<reference evidence="10 11" key="1">
    <citation type="journal article" date="2020" name="ISME J.">
        <title>Uncovering the hidden diversity of litter-decomposition mechanisms in mushroom-forming fungi.</title>
        <authorList>
            <person name="Floudas D."/>
            <person name="Bentzer J."/>
            <person name="Ahren D."/>
            <person name="Johansson T."/>
            <person name="Persson P."/>
            <person name="Tunlid A."/>
        </authorList>
    </citation>
    <scope>NUCLEOTIDE SEQUENCE [LARGE SCALE GENOMIC DNA]</scope>
    <source>
        <strain evidence="10 11">CBS 175.51</strain>
    </source>
</reference>
<keyword evidence="9" id="KW-0472">Membrane</keyword>
<protein>
    <recommendedName>
        <fullName evidence="12">Cytochrome P450</fullName>
    </recommendedName>
</protein>
<evidence type="ECO:0000256" key="6">
    <source>
        <dbReference type="ARBA" id="ARBA00023004"/>
    </source>
</evidence>
<keyword evidence="6 8" id="KW-0408">Iron</keyword>
<sequence>MLQSQVLAAVLSHYWFRNNEPTITTAATSLLILPLCSLLLEVTLLTNTPRLYAIALGYLVYYLTLSTSIILYRISPFHPLAKHPGPLLCKISKWTGVWVAIKGNSHQFVKDLHLKYGPVVRVGPNELSIVDKDVIPPILGKNGMPRGPLWDGRRFHQANSLNEKGYDSIIDVRDNKIHHQLRKDWNIAFNSTALKDYQELVEARGKQLRDHLHTASVQSKNGNANEPVDFSEWVTHFSFDVMGDLAFGGCFELMRDGDAQGFRRAMEEGILLPCIMQHIPWINLLLTSIPFISAKMQVFSAFGVLESEKRMAAHTKRKDLFYHLYEVPGEKTDRSDAEQLELIVSNSLLTIVAGSDTTATALTAIFCFLLSSPRVYGRLRAELEQAFPNVCAVDGWPEIQGDTLVTLPYLNAAINEIMRLVPAVPTHLQRAPEPGSGGKLLGETKIFIPEGTAVCIPPFALHRDPRYFSPDPDAFIPERWLDGGEDLIYTTNRDAFIPFSYGPANCAGKALAMAELRYTVATLARCFDLHHYGCKNAGPKELQAKASEWTSSLKDRFVFEKGTKLLVEIASRKQADSG</sequence>
<evidence type="ECO:0000256" key="4">
    <source>
        <dbReference type="ARBA" id="ARBA00022723"/>
    </source>
</evidence>
<dbReference type="AlphaFoldDB" id="A0A8H5F6K8"/>
<dbReference type="InterPro" id="IPR050121">
    <property type="entry name" value="Cytochrome_P450_monoxygenase"/>
</dbReference>
<dbReference type="PRINTS" id="PR00385">
    <property type="entry name" value="P450"/>
</dbReference>
<evidence type="ECO:0000256" key="9">
    <source>
        <dbReference type="SAM" id="Phobius"/>
    </source>
</evidence>
<evidence type="ECO:0000256" key="5">
    <source>
        <dbReference type="ARBA" id="ARBA00023002"/>
    </source>
</evidence>
<keyword evidence="11" id="KW-1185">Reference proteome</keyword>
<comment type="cofactor">
    <cofactor evidence="1 8">
        <name>heme</name>
        <dbReference type="ChEBI" id="CHEBI:30413"/>
    </cofactor>
</comment>
<dbReference type="SUPFAM" id="SSF48264">
    <property type="entry name" value="Cytochrome P450"/>
    <property type="match status" value="1"/>
</dbReference>
<dbReference type="PANTHER" id="PTHR24305">
    <property type="entry name" value="CYTOCHROME P450"/>
    <property type="match status" value="1"/>
</dbReference>
<dbReference type="Proteomes" id="UP000541558">
    <property type="component" value="Unassembled WGS sequence"/>
</dbReference>
<name>A0A8H5F6K8_9AGAR</name>
<dbReference type="InterPro" id="IPR001128">
    <property type="entry name" value="Cyt_P450"/>
</dbReference>
<keyword evidence="7" id="KW-0503">Monooxygenase</keyword>
<dbReference type="GO" id="GO:0016705">
    <property type="term" value="F:oxidoreductase activity, acting on paired donors, with incorporation or reduction of molecular oxygen"/>
    <property type="evidence" value="ECO:0007669"/>
    <property type="project" value="InterPro"/>
</dbReference>
<dbReference type="CDD" id="cd11061">
    <property type="entry name" value="CYP67-like"/>
    <property type="match status" value="1"/>
</dbReference>
<organism evidence="10 11">
    <name type="scientific">Ephemerocybe angulata</name>
    <dbReference type="NCBI Taxonomy" id="980116"/>
    <lineage>
        <taxon>Eukaryota</taxon>
        <taxon>Fungi</taxon>
        <taxon>Dikarya</taxon>
        <taxon>Basidiomycota</taxon>
        <taxon>Agaricomycotina</taxon>
        <taxon>Agaricomycetes</taxon>
        <taxon>Agaricomycetidae</taxon>
        <taxon>Agaricales</taxon>
        <taxon>Agaricineae</taxon>
        <taxon>Psathyrellaceae</taxon>
        <taxon>Ephemerocybe</taxon>
    </lineage>
</organism>
<dbReference type="GO" id="GO:0004497">
    <property type="term" value="F:monooxygenase activity"/>
    <property type="evidence" value="ECO:0007669"/>
    <property type="project" value="UniProtKB-KW"/>
</dbReference>
<dbReference type="OrthoDB" id="6692864at2759"/>
<dbReference type="EMBL" id="JAACJK010000163">
    <property type="protein sequence ID" value="KAF5325634.1"/>
    <property type="molecule type" value="Genomic_DNA"/>
</dbReference>
<dbReference type="InterPro" id="IPR036396">
    <property type="entry name" value="Cyt_P450_sf"/>
</dbReference>
<evidence type="ECO:0000313" key="10">
    <source>
        <dbReference type="EMBL" id="KAF5325634.1"/>
    </source>
</evidence>
<keyword evidence="9" id="KW-0812">Transmembrane</keyword>
<dbReference type="PANTHER" id="PTHR24305:SF187">
    <property type="entry name" value="P450, PUTATIVE (EUROFUNG)-RELATED"/>
    <property type="match status" value="1"/>
</dbReference>
<evidence type="ECO:0000256" key="2">
    <source>
        <dbReference type="ARBA" id="ARBA00005179"/>
    </source>
</evidence>
<evidence type="ECO:0008006" key="12">
    <source>
        <dbReference type="Google" id="ProtNLM"/>
    </source>
</evidence>
<gene>
    <name evidence="10" type="ORF">D9611_000824</name>
</gene>
<evidence type="ECO:0000256" key="7">
    <source>
        <dbReference type="ARBA" id="ARBA00023033"/>
    </source>
</evidence>
<keyword evidence="9" id="KW-1133">Transmembrane helix</keyword>
<proteinExistence type="inferred from homology"/>
<feature type="binding site" description="axial binding residue" evidence="8">
    <location>
        <position position="506"/>
    </location>
    <ligand>
        <name>heme</name>
        <dbReference type="ChEBI" id="CHEBI:30413"/>
    </ligand>
    <ligandPart>
        <name>Fe</name>
        <dbReference type="ChEBI" id="CHEBI:18248"/>
    </ligandPart>
</feature>
<feature type="transmembrane region" description="Helical" evidence="9">
    <location>
        <begin position="21"/>
        <end position="40"/>
    </location>
</feature>
<keyword evidence="4 8" id="KW-0479">Metal-binding</keyword>